<proteinExistence type="predicted"/>
<feature type="transmembrane region" description="Helical" evidence="2">
    <location>
        <begin position="127"/>
        <end position="146"/>
    </location>
</feature>
<dbReference type="Pfam" id="PF20177">
    <property type="entry name" value="DUF6542"/>
    <property type="match status" value="1"/>
</dbReference>
<keyword evidence="5" id="KW-1185">Reference proteome</keyword>
<keyword evidence="2" id="KW-1133">Transmembrane helix</keyword>
<feature type="transmembrane region" description="Helical" evidence="2">
    <location>
        <begin position="58"/>
        <end position="77"/>
    </location>
</feature>
<dbReference type="RefSeq" id="WP_075136160.1">
    <property type="nucleotide sequence ID" value="NZ_MSIF01000017.1"/>
</dbReference>
<organism evidence="4 5">
    <name type="scientific">Actinophytocola xinjiangensis</name>
    <dbReference type="NCBI Taxonomy" id="485602"/>
    <lineage>
        <taxon>Bacteria</taxon>
        <taxon>Bacillati</taxon>
        <taxon>Actinomycetota</taxon>
        <taxon>Actinomycetes</taxon>
        <taxon>Pseudonocardiales</taxon>
        <taxon>Pseudonocardiaceae</taxon>
    </lineage>
</organism>
<evidence type="ECO:0000256" key="2">
    <source>
        <dbReference type="SAM" id="Phobius"/>
    </source>
</evidence>
<dbReference type="EMBL" id="MSIF01000017">
    <property type="protein sequence ID" value="OLF07217.1"/>
    <property type="molecule type" value="Genomic_DNA"/>
</dbReference>
<comment type="caution">
    <text evidence="4">The sequence shown here is derived from an EMBL/GenBank/DDBJ whole genome shotgun (WGS) entry which is preliminary data.</text>
</comment>
<evidence type="ECO:0000313" key="5">
    <source>
        <dbReference type="Proteomes" id="UP000185696"/>
    </source>
</evidence>
<dbReference type="InterPro" id="IPR046672">
    <property type="entry name" value="DUF6542"/>
</dbReference>
<reference evidence="4 5" key="1">
    <citation type="submission" date="2016-12" db="EMBL/GenBank/DDBJ databases">
        <title>The draft genome sequence of Actinophytocola xinjiangensis.</title>
        <authorList>
            <person name="Wang W."/>
            <person name="Yuan L."/>
        </authorList>
    </citation>
    <scope>NUCLEOTIDE SEQUENCE [LARGE SCALE GENOMIC DNA]</scope>
    <source>
        <strain evidence="4 5">CGMCC 4.4663</strain>
    </source>
</reference>
<feature type="compositionally biased region" description="Basic and acidic residues" evidence="1">
    <location>
        <begin position="161"/>
        <end position="265"/>
    </location>
</feature>
<gene>
    <name evidence="4" type="ORF">BLA60_28885</name>
</gene>
<accession>A0A7Z1AW45</accession>
<protein>
    <recommendedName>
        <fullName evidence="3">DUF6542 domain-containing protein</fullName>
    </recommendedName>
</protein>
<evidence type="ECO:0000256" key="1">
    <source>
        <dbReference type="SAM" id="MobiDB-lite"/>
    </source>
</evidence>
<feature type="transmembrane region" description="Helical" evidence="2">
    <location>
        <begin position="31"/>
        <end position="52"/>
    </location>
</feature>
<feature type="region of interest" description="Disordered" evidence="1">
    <location>
        <begin position="150"/>
        <end position="278"/>
    </location>
</feature>
<keyword evidence="2" id="KW-0472">Membrane</keyword>
<feature type="domain" description="DUF6542" evidence="3">
    <location>
        <begin position="30"/>
        <end position="149"/>
    </location>
</feature>
<evidence type="ECO:0000259" key="3">
    <source>
        <dbReference type="Pfam" id="PF20177"/>
    </source>
</evidence>
<dbReference type="AlphaFoldDB" id="A0A7Z1AW45"/>
<name>A0A7Z1AW45_9PSEU</name>
<keyword evidence="2" id="KW-0812">Transmembrane</keyword>
<dbReference type="Proteomes" id="UP000185696">
    <property type="component" value="Unassembled WGS sequence"/>
</dbReference>
<sequence>MTATRDRRSDPAQDAEPAWDDRLILGRSRGLPWWACVALAFGVTGIAAVVEMQLQDKLGLIFQIVYVLACVVAVCLVRRRGLFGPIVQPPLVFALTAVLAVLLLGESAGNGFRQRIISVALSLTSNFPTMAIATAVTVAIGLYRLFKERDPNPPVRAAKRPPRDAEAPRREPRSGERRGRPRPDEGDRERPGRGGRPARDGERREAPPRDRERGRREPGERRGRPREQEPRRREPEDRPRRDDRGRGDRGREDRNREDRGRREPGQRPARRRPPESHR</sequence>
<feature type="transmembrane region" description="Helical" evidence="2">
    <location>
        <begin position="89"/>
        <end position="107"/>
    </location>
</feature>
<evidence type="ECO:0000313" key="4">
    <source>
        <dbReference type="EMBL" id="OLF07217.1"/>
    </source>
</evidence>